<dbReference type="EMBL" id="JAASRO010000001">
    <property type="protein sequence ID" value="NIK57893.1"/>
    <property type="molecule type" value="Genomic_DNA"/>
</dbReference>
<evidence type="ECO:0000313" key="3">
    <source>
        <dbReference type="Proteomes" id="UP000555407"/>
    </source>
</evidence>
<dbReference type="InterPro" id="IPR051159">
    <property type="entry name" value="Hexapeptide_acetyltransf"/>
</dbReference>
<keyword evidence="2" id="KW-0808">Transferase</keyword>
<proteinExistence type="predicted"/>
<feature type="region of interest" description="Disordered" evidence="1">
    <location>
        <begin position="219"/>
        <end position="311"/>
    </location>
</feature>
<dbReference type="PANTHER" id="PTHR23416:SF78">
    <property type="entry name" value="LIPOPOLYSACCHARIDE BIOSYNTHESIS O-ACETYL TRANSFERASE WBBJ-RELATED"/>
    <property type="match status" value="1"/>
</dbReference>
<keyword evidence="3" id="KW-1185">Reference proteome</keyword>
<protein>
    <submittedName>
        <fullName evidence="2">Acetyltransferase-like isoleucine patch superfamily enzyme</fullName>
    </submittedName>
</protein>
<dbReference type="SUPFAM" id="SSF51161">
    <property type="entry name" value="Trimeric LpxA-like enzymes"/>
    <property type="match status" value="1"/>
</dbReference>
<dbReference type="InterPro" id="IPR011004">
    <property type="entry name" value="Trimer_LpxA-like_sf"/>
</dbReference>
<reference evidence="2 3" key="1">
    <citation type="submission" date="2020-03" db="EMBL/GenBank/DDBJ databases">
        <title>Sequencing the genomes of 1000 actinobacteria strains.</title>
        <authorList>
            <person name="Klenk H.-P."/>
        </authorList>
    </citation>
    <scope>NUCLEOTIDE SEQUENCE [LARGE SCALE GENOMIC DNA]</scope>
    <source>
        <strain evidence="2 3">DSM 45490</strain>
    </source>
</reference>
<dbReference type="PANTHER" id="PTHR23416">
    <property type="entry name" value="SIALIC ACID SYNTHASE-RELATED"/>
    <property type="match status" value="1"/>
</dbReference>
<name>A0A7X5VCJ3_9ACTN</name>
<dbReference type="Proteomes" id="UP000555407">
    <property type="component" value="Unassembled WGS sequence"/>
</dbReference>
<accession>A0A7X5VCJ3</accession>
<comment type="caution">
    <text evidence="2">The sequence shown here is derived from an EMBL/GenBank/DDBJ whole genome shotgun (WGS) entry which is preliminary data.</text>
</comment>
<gene>
    <name evidence="2" type="ORF">BJY22_003610</name>
</gene>
<dbReference type="GO" id="GO:0016740">
    <property type="term" value="F:transferase activity"/>
    <property type="evidence" value="ECO:0007669"/>
    <property type="project" value="UniProtKB-KW"/>
</dbReference>
<evidence type="ECO:0000313" key="2">
    <source>
        <dbReference type="EMBL" id="NIK57893.1"/>
    </source>
</evidence>
<organism evidence="2 3">
    <name type="scientific">Kribbella shirazensis</name>
    <dbReference type="NCBI Taxonomy" id="1105143"/>
    <lineage>
        <taxon>Bacteria</taxon>
        <taxon>Bacillati</taxon>
        <taxon>Actinomycetota</taxon>
        <taxon>Actinomycetes</taxon>
        <taxon>Propionibacteriales</taxon>
        <taxon>Kribbellaceae</taxon>
        <taxon>Kribbella</taxon>
    </lineage>
</organism>
<dbReference type="RefSeq" id="WP_167208298.1">
    <property type="nucleotide sequence ID" value="NZ_JAASRO010000001.1"/>
</dbReference>
<evidence type="ECO:0000256" key="1">
    <source>
        <dbReference type="SAM" id="MobiDB-lite"/>
    </source>
</evidence>
<dbReference type="AlphaFoldDB" id="A0A7X5VCJ3"/>
<dbReference type="Gene3D" id="2.160.10.10">
    <property type="entry name" value="Hexapeptide repeat proteins"/>
    <property type="match status" value="1"/>
</dbReference>
<sequence length="311" mass="34006">MRLLSVANLRWVVRHRAWTPYYLKRYWRFAWFKLRHPQVITEGFVFLGKHLEIVARPGHGRIILGKWVHLGDETRLRAHEGTLRIGDKVVFARDVTVNCYLDVEIGASTLIADWTYICDFDHKTEDLGLPIKDQGLVKSPVRIGPDCWLATKVTVTRGADIGRGAVIGANSVARGNIPPYAIAAGVPAKVLADRATRYAEDAERREYLAGLAEANARTAARLRSGEPPAEAPATDSPVAPVPPLEDPAEASRSVAPGDAGGDGVEAGGEKETPEGFSSYSPVGHYGPHVRSDAHDRTSDRFGDRMSIGEEK</sequence>
<dbReference type="CDD" id="cd04647">
    <property type="entry name" value="LbH_MAT_like"/>
    <property type="match status" value="1"/>
</dbReference>
<feature type="compositionally biased region" description="Basic and acidic residues" evidence="1">
    <location>
        <begin position="289"/>
        <end position="311"/>
    </location>
</feature>